<evidence type="ECO:0000256" key="2">
    <source>
        <dbReference type="SAM" id="Phobius"/>
    </source>
</evidence>
<keyword evidence="2" id="KW-1133">Transmembrane helix</keyword>
<dbReference type="EMBL" id="JAZGZP010000030">
    <property type="protein sequence ID" value="MFK7002116.1"/>
    <property type="molecule type" value="Genomic_DNA"/>
</dbReference>
<name>A0ABW8PCT5_9FLAO</name>
<feature type="transmembrane region" description="Helical" evidence="2">
    <location>
        <begin position="102"/>
        <end position="122"/>
    </location>
</feature>
<feature type="compositionally biased region" description="Basic residues" evidence="1">
    <location>
        <begin position="137"/>
        <end position="152"/>
    </location>
</feature>
<evidence type="ECO:0000256" key="1">
    <source>
        <dbReference type="SAM" id="MobiDB-lite"/>
    </source>
</evidence>
<dbReference type="RefSeq" id="WP_088400661.1">
    <property type="nucleotide sequence ID" value="NZ_JAZGZP010000030.1"/>
</dbReference>
<evidence type="ECO:0000313" key="3">
    <source>
        <dbReference type="EMBL" id="MFK7002116.1"/>
    </source>
</evidence>
<keyword evidence="2" id="KW-0812">Transmembrane</keyword>
<comment type="caution">
    <text evidence="3">The sequence shown here is derived from an EMBL/GenBank/DDBJ whole genome shotgun (WGS) entry which is preliminary data.</text>
</comment>
<gene>
    <name evidence="3" type="ORF">V3I07_14620</name>
</gene>
<dbReference type="Proteomes" id="UP001621706">
    <property type="component" value="Unassembled WGS sequence"/>
</dbReference>
<keyword evidence="4" id="KW-1185">Reference proteome</keyword>
<organism evidence="3 4">
    <name type="scientific">Flavobacterium oreochromis</name>
    <dbReference type="NCBI Taxonomy" id="2906078"/>
    <lineage>
        <taxon>Bacteria</taxon>
        <taxon>Pseudomonadati</taxon>
        <taxon>Bacteroidota</taxon>
        <taxon>Flavobacteriia</taxon>
        <taxon>Flavobacteriales</taxon>
        <taxon>Flavobacteriaceae</taxon>
        <taxon>Flavobacterium</taxon>
    </lineage>
</organism>
<protein>
    <submittedName>
        <fullName evidence="3">Uncharacterized protein</fullName>
    </submittedName>
</protein>
<keyword evidence="2" id="KW-0472">Membrane</keyword>
<feature type="region of interest" description="Disordered" evidence="1">
    <location>
        <begin position="133"/>
        <end position="152"/>
    </location>
</feature>
<evidence type="ECO:0000313" key="4">
    <source>
        <dbReference type="Proteomes" id="UP001621706"/>
    </source>
</evidence>
<accession>A0ABW8PCT5</accession>
<feature type="transmembrane region" description="Helical" evidence="2">
    <location>
        <begin position="68"/>
        <end position="90"/>
    </location>
</feature>
<reference evidence="3 4" key="1">
    <citation type="submission" date="2024-02" db="EMBL/GenBank/DDBJ databases">
        <title>Comparative Genomic Analysis of Flavobacterium Species Causing Columnaris Disease of Freshwater Fish in Thailand: Insights into Virulence and Resistance Mechanisms.</title>
        <authorList>
            <person name="Nguyen D."/>
            <person name="Chokmangmeepisarn P."/>
            <person name="Khianchaikhan K."/>
            <person name="Morishita M."/>
            <person name="Bunnoy A."/>
            <person name="Rodkhum C."/>
        </authorList>
    </citation>
    <scope>NUCLEOTIDE SEQUENCE [LARGE SCALE GENOMIC DNA]</scope>
    <source>
        <strain evidence="3 4">CNRT2201</strain>
    </source>
</reference>
<sequence>MVEENLLDKIVDDEVETNSDNKALIEEASYATKVDQFLETKNDLQRAQIQKLNSELDRYKEDTSLRSNLAKVFTLIISFWLLAVILILVGNNCNHYNLSDNVLITLMVTSTANVIGMMLIILRNLFPSNESNINSKKTIKKPKSNRKATPKK</sequence>
<proteinExistence type="predicted"/>